<dbReference type="GO" id="GO:0071949">
    <property type="term" value="F:FAD binding"/>
    <property type="evidence" value="ECO:0007669"/>
    <property type="project" value="InterPro"/>
</dbReference>
<evidence type="ECO:0000313" key="9">
    <source>
        <dbReference type="Proteomes" id="UP000247233"/>
    </source>
</evidence>
<evidence type="ECO:0000256" key="1">
    <source>
        <dbReference type="ARBA" id="ARBA00022630"/>
    </source>
</evidence>
<dbReference type="Gene3D" id="3.30.559.10">
    <property type="entry name" value="Chloramphenicol acetyltransferase-like domain"/>
    <property type="match status" value="2"/>
</dbReference>
<protein>
    <submittedName>
        <fullName evidence="8">FAD/NAD(P)-binding domain-containing protein</fullName>
    </submittedName>
</protein>
<sequence length="837" mass="91587">MAYPHTEDILGQLPILKSYTHILLCFALSDPSQTPSILAALEHAAHQVLTLFPFLAGQVINEGASATSSGTFKVSRHVEWESPERQIVRVADHSHRTTMPPYSTLLAAHAPTGMLPGPLLSPPRPAFPQPYPDNNNTPAPVLDMQANILSGGLILALAAQHNIIDASGIFQIASLLARTMQGTPIPAAEILEGNIDRRTLIPLLPADSPLPEDHSELIPAIPLTLPPPAFFAPYQWRYFRFSPAAVRSIHALASPTPAGPPPPETPSITPNDALTAFIWQRLSTIRLRRPSHPDPPPPSTPTKLTRALDLRRTLNLTPAYMGHMIRTSHLRLPLSTVATLPLPELAARLRAQIHSLRSLDSVRSYASFLARQPDKRKIAYGGGFNPRTDFNCSSVAHVKMPVFGDLGMPELVRRPEFEGGKVPGGCYLAPMLGEMTTLPPIEIAIIGNGIIGTILALGLLNLPPSPSSIPLSIKIYEQSPEHRNIGAGIAFTMAARKCMELMDPRIAACPSHPDHSVRPEYEYDASKQDISVHGKVYKLYFLAEVMKLVPEGVVEFGRRVETVEDSGDGSGRVRVGFVGGEGVECDVGMYFPPPLRANRTVIACDGIKSRIRQVLFSSVYNAQYTHQLAFRGLVPMDRAIEKLGRHRALKQHMHLGPHAHVLHFPVAKQQLMNWAWASSSMTAPASKGEVVEAFRAWGPFEMDKWAVFDTYDCPVPAYAQGKVALAGDAAHASSPHHGAGAGIGVEDALALVAVMAKVRGDAGQGVARGKALEMALQAYSAVRYERSQWLVRSSREVRRVYEWEAPDIGPDMDRAVWYFDVDAMVVEVEEEYRRLMQ</sequence>
<dbReference type="GO" id="GO:0044550">
    <property type="term" value="P:secondary metabolite biosynthetic process"/>
    <property type="evidence" value="ECO:0007669"/>
    <property type="project" value="TreeGrafter"/>
</dbReference>
<dbReference type="RefSeq" id="XP_025397772.1">
    <property type="nucleotide sequence ID" value="XM_025545988.1"/>
</dbReference>
<organism evidence="8 9">
    <name type="scientific">Aspergillus heteromorphus CBS 117.55</name>
    <dbReference type="NCBI Taxonomy" id="1448321"/>
    <lineage>
        <taxon>Eukaryota</taxon>
        <taxon>Fungi</taxon>
        <taxon>Dikarya</taxon>
        <taxon>Ascomycota</taxon>
        <taxon>Pezizomycotina</taxon>
        <taxon>Eurotiomycetes</taxon>
        <taxon>Eurotiomycetidae</taxon>
        <taxon>Eurotiales</taxon>
        <taxon>Aspergillaceae</taxon>
        <taxon>Aspergillus</taxon>
        <taxon>Aspergillus subgen. Circumdati</taxon>
    </lineage>
</organism>
<dbReference type="InterPro" id="IPR051104">
    <property type="entry name" value="FAD_monoxygenase"/>
</dbReference>
<keyword evidence="3" id="KW-0274">FAD</keyword>
<keyword evidence="5" id="KW-0012">Acyltransferase</keyword>
<dbReference type="GeneID" id="37068225"/>
<name>A0A317VUK1_9EURO</name>
<dbReference type="AlphaFoldDB" id="A0A317VUK1"/>
<evidence type="ECO:0000313" key="8">
    <source>
        <dbReference type="EMBL" id="PWY77011.1"/>
    </source>
</evidence>
<dbReference type="VEuPathDB" id="FungiDB:BO70DRAFT_388395"/>
<reference evidence="8 9" key="1">
    <citation type="submission" date="2016-12" db="EMBL/GenBank/DDBJ databases">
        <title>The genomes of Aspergillus section Nigri reveals drivers in fungal speciation.</title>
        <authorList>
            <consortium name="DOE Joint Genome Institute"/>
            <person name="Vesth T.C."/>
            <person name="Nybo J."/>
            <person name="Theobald S."/>
            <person name="Brandl J."/>
            <person name="Frisvad J.C."/>
            <person name="Nielsen K.F."/>
            <person name="Lyhne E.K."/>
            <person name="Kogle M.E."/>
            <person name="Kuo A."/>
            <person name="Riley R."/>
            <person name="Clum A."/>
            <person name="Nolan M."/>
            <person name="Lipzen A."/>
            <person name="Salamov A."/>
            <person name="Henrissat B."/>
            <person name="Wiebenga A."/>
            <person name="De Vries R.P."/>
            <person name="Grigoriev I.V."/>
            <person name="Mortensen U.H."/>
            <person name="Andersen M.R."/>
            <person name="Baker S.E."/>
        </authorList>
    </citation>
    <scope>NUCLEOTIDE SEQUENCE [LARGE SCALE GENOMIC DNA]</scope>
    <source>
        <strain evidence="8 9">CBS 117.55</strain>
    </source>
</reference>
<dbReference type="STRING" id="1448321.A0A317VUK1"/>
<keyword evidence="2" id="KW-0808">Transferase</keyword>
<dbReference type="InterPro" id="IPR054710">
    <property type="entry name" value="Tri101-like_N"/>
</dbReference>
<keyword evidence="1" id="KW-0285">Flavoprotein</keyword>
<dbReference type="PRINTS" id="PR00420">
    <property type="entry name" value="RNGMNOXGNASE"/>
</dbReference>
<dbReference type="Pfam" id="PF01494">
    <property type="entry name" value="FAD_binding_3"/>
    <property type="match status" value="1"/>
</dbReference>
<dbReference type="Proteomes" id="UP000247233">
    <property type="component" value="Unassembled WGS sequence"/>
</dbReference>
<evidence type="ECO:0000256" key="2">
    <source>
        <dbReference type="ARBA" id="ARBA00022679"/>
    </source>
</evidence>
<keyword evidence="9" id="KW-1185">Reference proteome</keyword>
<keyword evidence="4" id="KW-0560">Oxidoreductase</keyword>
<dbReference type="InterPro" id="IPR036188">
    <property type="entry name" value="FAD/NAD-bd_sf"/>
</dbReference>
<evidence type="ECO:0000256" key="5">
    <source>
        <dbReference type="ARBA" id="ARBA00023315"/>
    </source>
</evidence>
<proteinExistence type="predicted"/>
<dbReference type="GO" id="GO:0016491">
    <property type="term" value="F:oxidoreductase activity"/>
    <property type="evidence" value="ECO:0007669"/>
    <property type="project" value="UniProtKB-KW"/>
</dbReference>
<dbReference type="OrthoDB" id="1862401at2759"/>
<dbReference type="GO" id="GO:0016746">
    <property type="term" value="F:acyltransferase activity"/>
    <property type="evidence" value="ECO:0007669"/>
    <property type="project" value="UniProtKB-KW"/>
</dbReference>
<dbReference type="PANTHER" id="PTHR46720">
    <property type="entry name" value="HYDROXYLASE, PUTATIVE (AFU_ORTHOLOGUE AFUA_3G01460)-RELATED"/>
    <property type="match status" value="1"/>
</dbReference>
<dbReference type="SUPFAM" id="SSF54373">
    <property type="entry name" value="FAD-linked reductases, C-terminal domain"/>
    <property type="match status" value="1"/>
</dbReference>
<evidence type="ECO:0000259" key="7">
    <source>
        <dbReference type="Pfam" id="PF22664"/>
    </source>
</evidence>
<evidence type="ECO:0000256" key="3">
    <source>
        <dbReference type="ARBA" id="ARBA00022827"/>
    </source>
</evidence>
<feature type="domain" description="FAD-binding" evidence="6">
    <location>
        <begin position="600"/>
        <end position="792"/>
    </location>
</feature>
<dbReference type="SUPFAM" id="SSF51905">
    <property type="entry name" value="FAD/NAD(P)-binding domain"/>
    <property type="match status" value="1"/>
</dbReference>
<dbReference type="Pfam" id="PF22664">
    <property type="entry name" value="TRI-like_N"/>
    <property type="match status" value="1"/>
</dbReference>
<comment type="caution">
    <text evidence="8">The sequence shown here is derived from an EMBL/GenBank/DDBJ whole genome shotgun (WGS) entry which is preliminary data.</text>
</comment>
<accession>A0A317VUK1</accession>
<dbReference type="InterPro" id="IPR023213">
    <property type="entry name" value="CAT-like_dom_sf"/>
</dbReference>
<dbReference type="Gene3D" id="3.50.50.60">
    <property type="entry name" value="FAD/NAD(P)-binding domain"/>
    <property type="match status" value="1"/>
</dbReference>
<dbReference type="PANTHER" id="PTHR46720:SF3">
    <property type="entry name" value="FAD-BINDING DOMAIN-CONTAINING PROTEIN-RELATED"/>
    <property type="match status" value="1"/>
</dbReference>
<feature type="domain" description="Trichothecene 3-O-acetyltransferase-like N-terminal" evidence="7">
    <location>
        <begin position="19"/>
        <end position="178"/>
    </location>
</feature>
<dbReference type="EMBL" id="MSFL01000019">
    <property type="protein sequence ID" value="PWY77011.1"/>
    <property type="molecule type" value="Genomic_DNA"/>
</dbReference>
<dbReference type="InterPro" id="IPR002938">
    <property type="entry name" value="FAD-bd"/>
</dbReference>
<gene>
    <name evidence="8" type="ORF">BO70DRAFT_388395</name>
</gene>
<evidence type="ECO:0000259" key="6">
    <source>
        <dbReference type="Pfam" id="PF01494"/>
    </source>
</evidence>
<evidence type="ECO:0000256" key="4">
    <source>
        <dbReference type="ARBA" id="ARBA00023002"/>
    </source>
</evidence>